<gene>
    <name evidence="1" type="ORF">AB4Y32_17975</name>
</gene>
<organism evidence="1 2">
    <name type="scientific">Paraburkholderia phymatum</name>
    <dbReference type="NCBI Taxonomy" id="148447"/>
    <lineage>
        <taxon>Bacteria</taxon>
        <taxon>Pseudomonadati</taxon>
        <taxon>Pseudomonadota</taxon>
        <taxon>Betaproteobacteria</taxon>
        <taxon>Burkholderiales</taxon>
        <taxon>Burkholderiaceae</taxon>
        <taxon>Paraburkholderia</taxon>
    </lineage>
</organism>
<reference evidence="1" key="1">
    <citation type="submission" date="2024-07" db="EMBL/GenBank/DDBJ databases">
        <title>A survey of Mimosa microsymbionts across Brazilian biomes reveals a high diversity of Paraburkholderia nodulating endemic species, but also that Cupriavidus is common as a symbiont of widespread species.</title>
        <authorList>
            <person name="Rouws L."/>
            <person name="Barauna A."/>
            <person name="Beukes C."/>
            <person name="Rouws J.R.C."/>
            <person name="De Faria S.M."/>
            <person name="Gross E."/>
            <person name="Bueno Dos Reis Junior F."/>
            <person name="Simon M.F."/>
            <person name="Maluk M."/>
            <person name="Odee D.W."/>
            <person name="Kenicer G."/>
            <person name="Young J.P.W."/>
            <person name="Reis V.M."/>
            <person name="Zilli J."/>
            <person name="James E.K."/>
        </authorList>
    </citation>
    <scope>NUCLEOTIDE SEQUENCE</scope>
    <source>
        <strain evidence="1">EG181B</strain>
    </source>
</reference>
<keyword evidence="2" id="KW-1185">Reference proteome</keyword>
<evidence type="ECO:0000313" key="1">
    <source>
        <dbReference type="EMBL" id="MEX3933667.1"/>
    </source>
</evidence>
<accession>A0ACC6U267</accession>
<dbReference type="Proteomes" id="UP001558850">
    <property type="component" value="Unassembled WGS sequence"/>
</dbReference>
<name>A0ACC6U267_9BURK</name>
<protein>
    <submittedName>
        <fullName evidence="1">DotU family type IV/VI secretion system protein</fullName>
    </submittedName>
</protein>
<comment type="caution">
    <text evidence="1">The sequence shown here is derived from an EMBL/GenBank/DDBJ whole genome shotgun (WGS) entry which is preliminary data.</text>
</comment>
<evidence type="ECO:0000313" key="2">
    <source>
        <dbReference type="Proteomes" id="UP001558850"/>
    </source>
</evidence>
<sequence>MRDTALLVTQLMQDGVPGAYDGFRRTCKEQVAHLRKQMSAKGHPADVVEDAAYAQCALLDEVTLRCLNGNDRDQWEREPLQVAEFRSHDAGDELIRRIERRLSERQPSLTLLAVFNAVLSLGFKGRFALDGEEARSALMRSIDDRLERGGWQRADPATTTVIVTAPYARPWYRRMNALAWVAAACVVSGVLYLMLDRWLSASIENLAR</sequence>
<proteinExistence type="predicted"/>
<dbReference type="EMBL" id="JBFRCH010000008">
    <property type="protein sequence ID" value="MEX3933667.1"/>
    <property type="molecule type" value="Genomic_DNA"/>
</dbReference>